<accession>A0A239BS15</accession>
<dbReference type="InterPro" id="IPR043128">
    <property type="entry name" value="Rev_trsase/Diguanyl_cyclase"/>
</dbReference>
<dbReference type="SMART" id="SM00267">
    <property type="entry name" value="GGDEF"/>
    <property type="match status" value="1"/>
</dbReference>
<evidence type="ECO:0000259" key="2">
    <source>
        <dbReference type="PROSITE" id="PS50887"/>
    </source>
</evidence>
<dbReference type="AlphaFoldDB" id="A0A239BS15"/>
<evidence type="ECO:0000256" key="1">
    <source>
        <dbReference type="SAM" id="Phobius"/>
    </source>
</evidence>
<dbReference type="EMBL" id="FZOH01000002">
    <property type="protein sequence ID" value="SNS10469.1"/>
    <property type="molecule type" value="Genomic_DNA"/>
</dbReference>
<keyword evidence="1" id="KW-1133">Transmembrane helix</keyword>
<dbReference type="Pfam" id="PF00990">
    <property type="entry name" value="GGDEF"/>
    <property type="match status" value="1"/>
</dbReference>
<dbReference type="InterPro" id="IPR050469">
    <property type="entry name" value="Diguanylate_Cyclase"/>
</dbReference>
<dbReference type="PROSITE" id="PS50887">
    <property type="entry name" value="GGDEF"/>
    <property type="match status" value="1"/>
</dbReference>
<dbReference type="SUPFAM" id="SSF55073">
    <property type="entry name" value="Nucleotide cyclase"/>
    <property type="match status" value="1"/>
</dbReference>
<dbReference type="GO" id="GO:0005886">
    <property type="term" value="C:plasma membrane"/>
    <property type="evidence" value="ECO:0007669"/>
    <property type="project" value="TreeGrafter"/>
</dbReference>
<dbReference type="Proteomes" id="UP000198386">
    <property type="component" value="Unassembled WGS sequence"/>
</dbReference>
<dbReference type="InterPro" id="IPR000160">
    <property type="entry name" value="GGDEF_dom"/>
</dbReference>
<feature type="transmembrane region" description="Helical" evidence="1">
    <location>
        <begin position="59"/>
        <end position="79"/>
    </location>
</feature>
<dbReference type="GO" id="GO:1902201">
    <property type="term" value="P:negative regulation of bacterial-type flagellum-dependent cell motility"/>
    <property type="evidence" value="ECO:0007669"/>
    <property type="project" value="TreeGrafter"/>
</dbReference>
<feature type="domain" description="GGDEF" evidence="2">
    <location>
        <begin position="254"/>
        <end position="381"/>
    </location>
</feature>
<dbReference type="PANTHER" id="PTHR45138:SF9">
    <property type="entry name" value="DIGUANYLATE CYCLASE DGCM-RELATED"/>
    <property type="match status" value="1"/>
</dbReference>
<reference evidence="4" key="1">
    <citation type="submission" date="2017-06" db="EMBL/GenBank/DDBJ databases">
        <authorList>
            <person name="Varghese N."/>
            <person name="Submissions S."/>
        </authorList>
    </citation>
    <scope>NUCLEOTIDE SEQUENCE [LARGE SCALE GENOMIC DNA]</scope>
    <source>
        <strain evidence="4">DSM 45423</strain>
    </source>
</reference>
<proteinExistence type="predicted"/>
<keyword evidence="1" id="KW-0472">Membrane</keyword>
<protein>
    <submittedName>
        <fullName evidence="3">Diguanylate cyclase (GGDEF) domain-containing protein</fullName>
    </submittedName>
</protein>
<feature type="transmembrane region" description="Helical" evidence="1">
    <location>
        <begin position="147"/>
        <end position="180"/>
    </location>
</feature>
<keyword evidence="4" id="KW-1185">Reference proteome</keyword>
<dbReference type="Gene3D" id="3.30.70.270">
    <property type="match status" value="1"/>
</dbReference>
<feature type="transmembrane region" description="Helical" evidence="1">
    <location>
        <begin position="116"/>
        <end position="135"/>
    </location>
</feature>
<dbReference type="GO" id="GO:0043709">
    <property type="term" value="P:cell adhesion involved in single-species biofilm formation"/>
    <property type="evidence" value="ECO:0007669"/>
    <property type="project" value="TreeGrafter"/>
</dbReference>
<feature type="transmembrane region" description="Helical" evidence="1">
    <location>
        <begin position="85"/>
        <end position="104"/>
    </location>
</feature>
<dbReference type="GO" id="GO:0052621">
    <property type="term" value="F:diguanylate cyclase activity"/>
    <property type="evidence" value="ECO:0007669"/>
    <property type="project" value="TreeGrafter"/>
</dbReference>
<dbReference type="PANTHER" id="PTHR45138">
    <property type="entry name" value="REGULATORY COMPONENTS OF SENSORY TRANSDUCTION SYSTEM"/>
    <property type="match status" value="1"/>
</dbReference>
<evidence type="ECO:0000313" key="4">
    <source>
        <dbReference type="Proteomes" id="UP000198386"/>
    </source>
</evidence>
<feature type="transmembrane region" description="Helical" evidence="1">
    <location>
        <begin position="187"/>
        <end position="209"/>
    </location>
</feature>
<gene>
    <name evidence="3" type="ORF">SAMN04488107_1387</name>
</gene>
<dbReference type="CDD" id="cd01949">
    <property type="entry name" value="GGDEF"/>
    <property type="match status" value="1"/>
</dbReference>
<sequence>MPSDDPVVDDAAAGRGPGAGPLRAALRRLPGWVGTGLYRPLAEDEERARYWIRHVRSGVLLSEVAGLASLTYTLVTPTAGHRHPVLLVLASSVVLGAPLLLLLPLRRMFHDLRGGVFFYAWSAAVTTVITVAARLDGGADSPLSVLFFLNLVFMAVAYPPAGVVLTGTATAICYTLLVAGPLDSRSLFVATVLVTVTLVCTFTSANHWAAHDRQVVLVRTLEALAGSDPLTGVPNRRVFLERVARAVVRAGRGERAVVCVVDLDGFKGVNDRDGHAAGDAVLRRVASALGAAVRETDTVARMGGDEFAVLADCPAPGDDAALAGRLRAAVAEVGAGCGVTGSVGCAVVHPDDAVADVLHRADAAMYRAKAAGGDRVHDLAR</sequence>
<evidence type="ECO:0000313" key="3">
    <source>
        <dbReference type="EMBL" id="SNS10469.1"/>
    </source>
</evidence>
<organism evidence="3 4">
    <name type="scientific">Geodermatophilus saharensis</name>
    <dbReference type="NCBI Taxonomy" id="1137994"/>
    <lineage>
        <taxon>Bacteria</taxon>
        <taxon>Bacillati</taxon>
        <taxon>Actinomycetota</taxon>
        <taxon>Actinomycetes</taxon>
        <taxon>Geodermatophilales</taxon>
        <taxon>Geodermatophilaceae</taxon>
        <taxon>Geodermatophilus</taxon>
    </lineage>
</organism>
<dbReference type="InterPro" id="IPR029787">
    <property type="entry name" value="Nucleotide_cyclase"/>
</dbReference>
<keyword evidence="1" id="KW-0812">Transmembrane</keyword>
<name>A0A239BS15_9ACTN</name>
<dbReference type="NCBIfam" id="TIGR00254">
    <property type="entry name" value="GGDEF"/>
    <property type="match status" value="1"/>
</dbReference>